<evidence type="ECO:0000256" key="3">
    <source>
        <dbReference type="ARBA" id="ARBA00022741"/>
    </source>
</evidence>
<dbReference type="InterPro" id="IPR008271">
    <property type="entry name" value="Ser/Thr_kinase_AS"/>
</dbReference>
<evidence type="ECO:0000256" key="2">
    <source>
        <dbReference type="ARBA" id="ARBA00022729"/>
    </source>
</evidence>
<dbReference type="PANTHER" id="PTHR27005:SF288">
    <property type="entry name" value="OS04G0275100 PROTEIN"/>
    <property type="match status" value="1"/>
</dbReference>
<dbReference type="OrthoDB" id="10045365at2759"/>
<feature type="non-terminal residue" evidence="9">
    <location>
        <position position="1"/>
    </location>
</feature>
<dbReference type="AlphaFoldDB" id="A0A5J9W6D1"/>
<evidence type="ECO:0000313" key="9">
    <source>
        <dbReference type="EMBL" id="TVU43526.1"/>
    </source>
</evidence>
<keyword evidence="3" id="KW-0547">Nucleotide-binding</keyword>
<comment type="subcellular location">
    <subcellularLocation>
        <location evidence="1">Membrane</location>
        <topology evidence="1">Single-pass type I membrane protein</topology>
    </subcellularLocation>
</comment>
<dbReference type="InterPro" id="IPR045274">
    <property type="entry name" value="WAK-like"/>
</dbReference>
<dbReference type="PROSITE" id="PS50011">
    <property type="entry name" value="PROTEIN_KINASE_DOM"/>
    <property type="match status" value="1"/>
</dbReference>
<comment type="caution">
    <text evidence="9">The sequence shown here is derived from an EMBL/GenBank/DDBJ whole genome shotgun (WGS) entry which is preliminary data.</text>
</comment>
<dbReference type="PANTHER" id="PTHR27005">
    <property type="entry name" value="WALL-ASSOCIATED RECEPTOR KINASE-LIKE 21"/>
    <property type="match status" value="1"/>
</dbReference>
<dbReference type="PROSITE" id="PS00108">
    <property type="entry name" value="PROTEIN_KINASE_ST"/>
    <property type="match status" value="1"/>
</dbReference>
<feature type="domain" description="Protein kinase" evidence="8">
    <location>
        <begin position="381"/>
        <end position="648"/>
    </location>
</feature>
<dbReference type="GO" id="GO:0004674">
    <property type="term" value="F:protein serine/threonine kinase activity"/>
    <property type="evidence" value="ECO:0007669"/>
    <property type="project" value="TreeGrafter"/>
</dbReference>
<keyword evidence="10" id="KW-1185">Reference proteome</keyword>
<feature type="chain" id="PRO_5023805744" description="Protein kinase domain-containing protein" evidence="7">
    <location>
        <begin position="26"/>
        <end position="706"/>
    </location>
</feature>
<dbReference type="Pfam" id="PF13947">
    <property type="entry name" value="GUB_WAK_bind"/>
    <property type="match status" value="1"/>
</dbReference>
<sequence>MATHRSSAVLRLCFALMAVLPVARALPQQPSSKCRRKCGQIEIPYPFGIGHKALPEHCAWPGLHVNCKDTGNGIHKPFIYDEVEVLSISVPQAQVRVRMDMPSYCYNTSSHDMDDTNSWWSLDLTRSPYRFSDTGNRFTVVGCRALAYIGYEDNVNNYLSGCVSVCRQDHFRGELTDGSCSGIGCCQTAIPKGLQYYQVWFNYDFNTSEIYKTSRCNYAALVEASNFSFSASYVTSSAFYDAYGGQPPLLLDWALGQHDSCAEAQRKPESFACVSSNSECLNSSNGPGYICNCSKGFQGNPYLLDGCQGIFVCILVVLIAFLGKEWIKHKRRIKLQEHIRKMNEYFQENGGQLLIDMMRVESDISFKLYHREQIELATNNFDNSSIIGEGGQGTVYIGHNLDTDNNPVAIKICKGFDESRRLEFGKELLILSRVKHDNIVKLIGCSLQFEAPVLVYEYVPNKTLHYLIHSQDEASIRTLEIRVKIAAESAGALAYLHSLNHPIFHGDVKSVNILLSHDLSAKVSDFGCSMIRSTNENAQVVKGTMGYLDPEYLLNFELTDKSDVYSFGVVLLELLMRKTALSKNKESIVSVFKEAVEEGRLGEVVDREIAEQDNMEFVCQVAELAGKCLIMTRQHRPTMSNVAEELWQLVALLRQHTGEIHGISPLTLQGRLSTNMSVDNIIWEEGSDQYNFQNKTSMSIEIVKRN</sequence>
<dbReference type="Gramene" id="TVU43526">
    <property type="protein sequence ID" value="TVU43526"/>
    <property type="gene ID" value="EJB05_10004"/>
</dbReference>
<gene>
    <name evidence="9" type="ORF">EJB05_10004</name>
</gene>
<proteinExistence type="predicted"/>
<reference evidence="9 10" key="1">
    <citation type="journal article" date="2019" name="Sci. Rep.">
        <title>A high-quality genome of Eragrostis curvula grass provides insights into Poaceae evolution and supports new strategies to enhance forage quality.</title>
        <authorList>
            <person name="Carballo J."/>
            <person name="Santos B.A.C.M."/>
            <person name="Zappacosta D."/>
            <person name="Garbus I."/>
            <person name="Selva J.P."/>
            <person name="Gallo C.A."/>
            <person name="Diaz A."/>
            <person name="Albertini E."/>
            <person name="Caccamo M."/>
            <person name="Echenique V."/>
        </authorList>
    </citation>
    <scope>NUCLEOTIDE SEQUENCE [LARGE SCALE GENOMIC DNA]</scope>
    <source>
        <strain evidence="10">cv. Victoria</strain>
        <tissue evidence="9">Leaf</tissue>
    </source>
</reference>
<evidence type="ECO:0000256" key="6">
    <source>
        <dbReference type="ARBA" id="ARBA00023180"/>
    </source>
</evidence>
<evidence type="ECO:0000256" key="4">
    <source>
        <dbReference type="ARBA" id="ARBA00022840"/>
    </source>
</evidence>
<dbReference type="FunFam" id="1.10.510.10:FF:000473">
    <property type="entry name" value="Putative wall-associated kinase"/>
    <property type="match status" value="1"/>
</dbReference>
<dbReference type="GO" id="GO:0005886">
    <property type="term" value="C:plasma membrane"/>
    <property type="evidence" value="ECO:0007669"/>
    <property type="project" value="TreeGrafter"/>
</dbReference>
<keyword evidence="5" id="KW-1015">Disulfide bond</keyword>
<evidence type="ECO:0000256" key="5">
    <source>
        <dbReference type="ARBA" id="ARBA00023157"/>
    </source>
</evidence>
<dbReference type="Pfam" id="PF00069">
    <property type="entry name" value="Pkinase"/>
    <property type="match status" value="1"/>
</dbReference>
<dbReference type="EMBL" id="RWGY01000005">
    <property type="protein sequence ID" value="TVU43526.1"/>
    <property type="molecule type" value="Genomic_DNA"/>
</dbReference>
<dbReference type="Proteomes" id="UP000324897">
    <property type="component" value="Unassembled WGS sequence"/>
</dbReference>
<evidence type="ECO:0000313" key="10">
    <source>
        <dbReference type="Proteomes" id="UP000324897"/>
    </source>
</evidence>
<dbReference type="InterPro" id="IPR011009">
    <property type="entry name" value="Kinase-like_dom_sf"/>
</dbReference>
<dbReference type="Gene3D" id="1.10.510.10">
    <property type="entry name" value="Transferase(Phosphotransferase) domain 1"/>
    <property type="match status" value="1"/>
</dbReference>
<accession>A0A5J9W6D1</accession>
<evidence type="ECO:0000256" key="1">
    <source>
        <dbReference type="ARBA" id="ARBA00004479"/>
    </source>
</evidence>
<name>A0A5J9W6D1_9POAL</name>
<dbReference type="GO" id="GO:0007166">
    <property type="term" value="P:cell surface receptor signaling pathway"/>
    <property type="evidence" value="ECO:0007669"/>
    <property type="project" value="InterPro"/>
</dbReference>
<dbReference type="SMART" id="SM00220">
    <property type="entry name" value="S_TKc"/>
    <property type="match status" value="1"/>
</dbReference>
<evidence type="ECO:0000259" key="8">
    <source>
        <dbReference type="PROSITE" id="PS50011"/>
    </source>
</evidence>
<dbReference type="GO" id="GO:0005524">
    <property type="term" value="F:ATP binding"/>
    <property type="evidence" value="ECO:0007669"/>
    <property type="project" value="UniProtKB-KW"/>
</dbReference>
<keyword evidence="6" id="KW-0325">Glycoprotein</keyword>
<keyword evidence="4" id="KW-0067">ATP-binding</keyword>
<dbReference type="InterPro" id="IPR025287">
    <property type="entry name" value="WAK_GUB"/>
</dbReference>
<feature type="signal peptide" evidence="7">
    <location>
        <begin position="1"/>
        <end position="25"/>
    </location>
</feature>
<dbReference type="GO" id="GO:0030247">
    <property type="term" value="F:polysaccharide binding"/>
    <property type="evidence" value="ECO:0007669"/>
    <property type="project" value="InterPro"/>
</dbReference>
<dbReference type="SUPFAM" id="SSF56112">
    <property type="entry name" value="Protein kinase-like (PK-like)"/>
    <property type="match status" value="1"/>
</dbReference>
<evidence type="ECO:0000256" key="7">
    <source>
        <dbReference type="SAM" id="SignalP"/>
    </source>
</evidence>
<organism evidence="9 10">
    <name type="scientific">Eragrostis curvula</name>
    <name type="common">weeping love grass</name>
    <dbReference type="NCBI Taxonomy" id="38414"/>
    <lineage>
        <taxon>Eukaryota</taxon>
        <taxon>Viridiplantae</taxon>
        <taxon>Streptophyta</taxon>
        <taxon>Embryophyta</taxon>
        <taxon>Tracheophyta</taxon>
        <taxon>Spermatophyta</taxon>
        <taxon>Magnoliopsida</taxon>
        <taxon>Liliopsida</taxon>
        <taxon>Poales</taxon>
        <taxon>Poaceae</taxon>
        <taxon>PACMAD clade</taxon>
        <taxon>Chloridoideae</taxon>
        <taxon>Eragrostideae</taxon>
        <taxon>Eragrostidinae</taxon>
        <taxon>Eragrostis</taxon>
    </lineage>
</organism>
<keyword evidence="2 7" id="KW-0732">Signal</keyword>
<protein>
    <recommendedName>
        <fullName evidence="8">Protein kinase domain-containing protein</fullName>
    </recommendedName>
</protein>
<dbReference type="Gene3D" id="3.30.200.20">
    <property type="entry name" value="Phosphorylase Kinase, domain 1"/>
    <property type="match status" value="1"/>
</dbReference>
<dbReference type="InterPro" id="IPR000719">
    <property type="entry name" value="Prot_kinase_dom"/>
</dbReference>